<evidence type="ECO:0000313" key="2">
    <source>
        <dbReference type="Proteomes" id="UP000634136"/>
    </source>
</evidence>
<evidence type="ECO:0008006" key="3">
    <source>
        <dbReference type="Google" id="ProtNLM"/>
    </source>
</evidence>
<dbReference type="EMBL" id="JAAIUW010000002">
    <property type="protein sequence ID" value="KAF7841203.1"/>
    <property type="molecule type" value="Genomic_DNA"/>
</dbReference>
<keyword evidence="2" id="KW-1185">Reference proteome</keyword>
<dbReference type="InterPro" id="IPR053151">
    <property type="entry name" value="RNase_H-like"/>
</dbReference>
<dbReference type="PANTHER" id="PTHR47723">
    <property type="entry name" value="OS05G0353850 PROTEIN"/>
    <property type="match status" value="1"/>
</dbReference>
<comment type="caution">
    <text evidence="1">The sequence shown here is derived from an EMBL/GenBank/DDBJ whole genome shotgun (WGS) entry which is preliminary data.</text>
</comment>
<gene>
    <name evidence="1" type="ORF">G2W53_003501</name>
</gene>
<dbReference type="AlphaFoldDB" id="A0A834XBD3"/>
<dbReference type="Proteomes" id="UP000634136">
    <property type="component" value="Unassembled WGS sequence"/>
</dbReference>
<dbReference type="PANTHER" id="PTHR47723:SF13">
    <property type="entry name" value="PUTATIVE-RELATED"/>
    <property type="match status" value="1"/>
</dbReference>
<organism evidence="1 2">
    <name type="scientific">Senna tora</name>
    <dbReference type="NCBI Taxonomy" id="362788"/>
    <lineage>
        <taxon>Eukaryota</taxon>
        <taxon>Viridiplantae</taxon>
        <taxon>Streptophyta</taxon>
        <taxon>Embryophyta</taxon>
        <taxon>Tracheophyta</taxon>
        <taxon>Spermatophyta</taxon>
        <taxon>Magnoliopsida</taxon>
        <taxon>eudicotyledons</taxon>
        <taxon>Gunneridae</taxon>
        <taxon>Pentapetalae</taxon>
        <taxon>rosids</taxon>
        <taxon>fabids</taxon>
        <taxon>Fabales</taxon>
        <taxon>Fabaceae</taxon>
        <taxon>Caesalpinioideae</taxon>
        <taxon>Cassia clade</taxon>
        <taxon>Senna</taxon>
    </lineage>
</organism>
<accession>A0A834XBD3</accession>
<reference evidence="1" key="1">
    <citation type="submission" date="2020-09" db="EMBL/GenBank/DDBJ databases">
        <title>Genome-Enabled Discovery of Anthraquinone Biosynthesis in Senna tora.</title>
        <authorList>
            <person name="Kang S.-H."/>
            <person name="Pandey R.P."/>
            <person name="Lee C.-M."/>
            <person name="Sim J.-S."/>
            <person name="Jeong J.-T."/>
            <person name="Choi B.-S."/>
            <person name="Jung M."/>
            <person name="Ginzburg D."/>
            <person name="Zhao K."/>
            <person name="Won S.Y."/>
            <person name="Oh T.-J."/>
            <person name="Yu Y."/>
            <person name="Kim N.-H."/>
            <person name="Lee O.R."/>
            <person name="Lee T.-H."/>
            <person name="Bashyal P."/>
            <person name="Kim T.-S."/>
            <person name="Lee W.-H."/>
            <person name="Kawkins C."/>
            <person name="Kim C.-K."/>
            <person name="Kim J.S."/>
            <person name="Ahn B.O."/>
            <person name="Rhee S.Y."/>
            <person name="Sohng J.K."/>
        </authorList>
    </citation>
    <scope>NUCLEOTIDE SEQUENCE</scope>
    <source>
        <tissue evidence="1">Leaf</tissue>
    </source>
</reference>
<dbReference type="OrthoDB" id="1002567at2759"/>
<evidence type="ECO:0000313" key="1">
    <source>
        <dbReference type="EMBL" id="KAF7841203.1"/>
    </source>
</evidence>
<proteinExistence type="predicted"/>
<sequence>MFLPLDMLRTIEGILPPSQDAGPNKIAWDATPNVKFYVNSTYREDALPLLSQIKAHVGFIGNISRHILKDSSINASCQVKVGWKVLDLGWFKLNSDGSRLNNGRISCGGVLRDHNGDWVFGYSNKA</sequence>
<protein>
    <recommendedName>
        <fullName evidence="3">RNase H type-1 domain-containing protein</fullName>
    </recommendedName>
</protein>
<name>A0A834XBD3_9FABA</name>